<evidence type="ECO:0000313" key="2">
    <source>
        <dbReference type="EMBL" id="DAD44369.1"/>
    </source>
</evidence>
<keyword evidence="1" id="KW-1133">Transmembrane helix</keyword>
<feature type="transmembrane region" description="Helical" evidence="1">
    <location>
        <begin position="32"/>
        <end position="50"/>
    </location>
</feature>
<reference evidence="2 3" key="1">
    <citation type="journal article" date="2020" name="Mol. Biol. Evol.">
        <title>Distinct Expression and Methylation Patterns for Genes with Different Fates following a Single Whole-Genome Duplication in Flowering Plants.</title>
        <authorList>
            <person name="Shi T."/>
            <person name="Rahmani R.S."/>
            <person name="Gugger P.F."/>
            <person name="Wang M."/>
            <person name="Li H."/>
            <person name="Zhang Y."/>
            <person name="Li Z."/>
            <person name="Wang Q."/>
            <person name="Van de Peer Y."/>
            <person name="Marchal K."/>
            <person name="Chen J."/>
        </authorList>
    </citation>
    <scope>NUCLEOTIDE SEQUENCE [LARGE SCALE GENOMIC DNA]</scope>
    <source>
        <tissue evidence="2">Leaf</tissue>
    </source>
</reference>
<dbReference type="EMBL" id="DUZY01000007">
    <property type="protein sequence ID" value="DAD44369.1"/>
    <property type="molecule type" value="Genomic_DNA"/>
</dbReference>
<evidence type="ECO:0000256" key="1">
    <source>
        <dbReference type="SAM" id="Phobius"/>
    </source>
</evidence>
<organism evidence="2 3">
    <name type="scientific">Nelumbo nucifera</name>
    <name type="common">Sacred lotus</name>
    <dbReference type="NCBI Taxonomy" id="4432"/>
    <lineage>
        <taxon>Eukaryota</taxon>
        <taxon>Viridiplantae</taxon>
        <taxon>Streptophyta</taxon>
        <taxon>Embryophyta</taxon>
        <taxon>Tracheophyta</taxon>
        <taxon>Spermatophyta</taxon>
        <taxon>Magnoliopsida</taxon>
        <taxon>Proteales</taxon>
        <taxon>Nelumbonaceae</taxon>
        <taxon>Nelumbo</taxon>
    </lineage>
</organism>
<comment type="caution">
    <text evidence="2">The sequence shown here is derived from an EMBL/GenBank/DDBJ whole genome shotgun (WGS) entry which is preliminary data.</text>
</comment>
<accession>A0A822ZLV4</accession>
<sequence>MGVLFFIAQNMIHLILTVEKGQNLRRSLNMDILIFECGCFYIEFTFSIFIRKSKF</sequence>
<gene>
    <name evidence="2" type="ORF">HUJ06_002599</name>
</gene>
<evidence type="ECO:0000313" key="3">
    <source>
        <dbReference type="Proteomes" id="UP000607653"/>
    </source>
</evidence>
<proteinExistence type="predicted"/>
<protein>
    <submittedName>
        <fullName evidence="2">Uncharacterized protein</fullName>
    </submittedName>
</protein>
<keyword evidence="1" id="KW-0812">Transmembrane</keyword>
<name>A0A822ZLV4_NELNU</name>
<dbReference type="Proteomes" id="UP000607653">
    <property type="component" value="Unassembled WGS sequence"/>
</dbReference>
<keyword evidence="3" id="KW-1185">Reference proteome</keyword>
<keyword evidence="1" id="KW-0472">Membrane</keyword>
<dbReference type="AlphaFoldDB" id="A0A822ZLV4"/>